<proteinExistence type="predicted"/>
<dbReference type="AlphaFoldDB" id="A0A8T0GIZ8"/>
<dbReference type="PANTHER" id="PTHR47186">
    <property type="entry name" value="LEUCINE-RICH REPEAT-CONTAINING PROTEIN 57"/>
    <property type="match status" value="1"/>
</dbReference>
<dbReference type="PANTHER" id="PTHR47186:SF3">
    <property type="entry name" value="OS09G0267800 PROTEIN"/>
    <property type="match status" value="1"/>
</dbReference>
<gene>
    <name evidence="1" type="ORF">KC19_10G109400</name>
</gene>
<protein>
    <submittedName>
        <fullName evidence="1">Uncharacterized protein</fullName>
    </submittedName>
</protein>
<dbReference type="Proteomes" id="UP000822688">
    <property type="component" value="Chromosome 10"/>
</dbReference>
<comment type="caution">
    <text evidence="1">The sequence shown here is derived from an EMBL/GenBank/DDBJ whole genome shotgun (WGS) entry which is preliminary data.</text>
</comment>
<dbReference type="EMBL" id="CM026431">
    <property type="protein sequence ID" value="KAG0559496.1"/>
    <property type="molecule type" value="Genomic_DNA"/>
</dbReference>
<accession>A0A8T0GIZ8</accession>
<dbReference type="InterPro" id="IPR032675">
    <property type="entry name" value="LRR_dom_sf"/>
</dbReference>
<sequence length="308" mass="34120">MSSMVLLRKVIFHYCKNAITVTGLRPNLPTMSSIVSWRKAVFQCISNVTTLSGLHPNLQVLDLRGCSKFQSCPGVGDLLVLEELTCRECVKLERLPDLRKLTSLQKLDISECYCINEVLGLGELVALVELYAGLSKKHPVTFKVPDMRNLRNLQVLHLGNRRLEALPGFDSLFSLRKVVADFQYVVDRPSFQVTKLEKLKIDGCSLAGLKELQKLTMLQSLEIGTCSAVDNLPNFGSLVNLQTLKIVDCEFKDVTGLSNLSTLERLQIEGCQNLERIPDLQKLTGASTIKWTTKVLSSLSISAPLAGS</sequence>
<name>A0A8T0GIZ8_CERPU</name>
<organism evidence="1 2">
    <name type="scientific">Ceratodon purpureus</name>
    <name type="common">Fire moss</name>
    <name type="synonym">Dicranum purpureum</name>
    <dbReference type="NCBI Taxonomy" id="3225"/>
    <lineage>
        <taxon>Eukaryota</taxon>
        <taxon>Viridiplantae</taxon>
        <taxon>Streptophyta</taxon>
        <taxon>Embryophyta</taxon>
        <taxon>Bryophyta</taxon>
        <taxon>Bryophytina</taxon>
        <taxon>Bryopsida</taxon>
        <taxon>Dicranidae</taxon>
        <taxon>Pseudoditrichales</taxon>
        <taxon>Ditrichaceae</taxon>
        <taxon>Ceratodon</taxon>
    </lineage>
</organism>
<evidence type="ECO:0000313" key="2">
    <source>
        <dbReference type="Proteomes" id="UP000822688"/>
    </source>
</evidence>
<evidence type="ECO:0000313" key="1">
    <source>
        <dbReference type="EMBL" id="KAG0559496.1"/>
    </source>
</evidence>
<keyword evidence="2" id="KW-1185">Reference proteome</keyword>
<dbReference type="SUPFAM" id="SSF52058">
    <property type="entry name" value="L domain-like"/>
    <property type="match status" value="1"/>
</dbReference>
<reference evidence="1" key="1">
    <citation type="submission" date="2020-06" db="EMBL/GenBank/DDBJ databases">
        <title>WGS assembly of Ceratodon purpureus strain R40.</title>
        <authorList>
            <person name="Carey S.B."/>
            <person name="Jenkins J."/>
            <person name="Shu S."/>
            <person name="Lovell J.T."/>
            <person name="Sreedasyam A."/>
            <person name="Maumus F."/>
            <person name="Tiley G.P."/>
            <person name="Fernandez-Pozo N."/>
            <person name="Barry K."/>
            <person name="Chen C."/>
            <person name="Wang M."/>
            <person name="Lipzen A."/>
            <person name="Daum C."/>
            <person name="Saski C.A."/>
            <person name="Payton A.C."/>
            <person name="Mcbreen J.C."/>
            <person name="Conrad R.E."/>
            <person name="Kollar L.M."/>
            <person name="Olsson S."/>
            <person name="Huttunen S."/>
            <person name="Landis J.B."/>
            <person name="Wickett N.J."/>
            <person name="Johnson M.G."/>
            <person name="Rensing S.A."/>
            <person name="Grimwood J."/>
            <person name="Schmutz J."/>
            <person name="Mcdaniel S.F."/>
        </authorList>
    </citation>
    <scope>NUCLEOTIDE SEQUENCE</scope>
    <source>
        <strain evidence="1">R40</strain>
    </source>
</reference>
<dbReference type="Gene3D" id="3.80.10.10">
    <property type="entry name" value="Ribonuclease Inhibitor"/>
    <property type="match status" value="2"/>
</dbReference>